<keyword evidence="10" id="KW-1185">Reference proteome</keyword>
<dbReference type="OrthoDB" id="10012212at2759"/>
<comment type="similarity">
    <text evidence="2">Belongs to the TMEM208 family.</text>
</comment>
<feature type="transmembrane region" description="Helical" evidence="8">
    <location>
        <begin position="26"/>
        <end position="44"/>
    </location>
</feature>
<reference evidence="10" key="1">
    <citation type="journal article" date="2013" name="BMC Genomics">
        <title>Genome and transcriptome sequencing of the halophilic fungus Wallemia ichthyophaga: haloadaptations present and absent.</title>
        <authorList>
            <person name="Zajc J."/>
            <person name="Liu Y."/>
            <person name="Dai W."/>
            <person name="Yang Z."/>
            <person name="Hu J."/>
            <person name="Gostincar C."/>
            <person name="Gunde-Cimerman N."/>
        </authorList>
    </citation>
    <scope>NUCLEOTIDE SEQUENCE [LARGE SCALE GENOMIC DNA]</scope>
    <source>
        <strain evidence="10">EXF-994 / CBS 113033</strain>
    </source>
</reference>
<dbReference type="Pfam" id="PF05620">
    <property type="entry name" value="TMEM208_SND2"/>
    <property type="match status" value="1"/>
</dbReference>
<keyword evidence="6 8" id="KW-0472">Membrane</keyword>
<comment type="subcellular location">
    <subcellularLocation>
        <location evidence="1">Endoplasmic reticulum membrane</location>
        <topology evidence="1">Multi-pass membrane protein</topology>
    </subcellularLocation>
</comment>
<evidence type="ECO:0000256" key="4">
    <source>
        <dbReference type="ARBA" id="ARBA00022824"/>
    </source>
</evidence>
<dbReference type="KEGG" id="wic:J056_000300"/>
<dbReference type="Proteomes" id="UP000014064">
    <property type="component" value="Unassembled WGS sequence"/>
</dbReference>
<sequence length="190" mass="21225">MVSSADWAIHDIHDKITAGNQKSIRILQLANAAFILLHVISNHFLGRRHFSFTALALTLPGLVCSLVLARWGKPVFSENGQVVSSGEDLSGEGGLIEHMWDIVYVTWMCLTMTGFFGGIMWWMFIIVPGFAIFKAASFAMPFLMPAAGRMRDAISSQPNTAEPGESKRQQKLKQRQQKGQPGKRHQQQQR</sequence>
<feature type="compositionally biased region" description="Basic residues" evidence="7">
    <location>
        <begin position="169"/>
        <end position="190"/>
    </location>
</feature>
<evidence type="ECO:0000256" key="8">
    <source>
        <dbReference type="SAM" id="Phobius"/>
    </source>
</evidence>
<accession>R9AXV6</accession>
<dbReference type="GO" id="GO:0006624">
    <property type="term" value="P:vacuolar protein processing"/>
    <property type="evidence" value="ECO:0007669"/>
    <property type="project" value="TreeGrafter"/>
</dbReference>
<feature type="region of interest" description="Disordered" evidence="7">
    <location>
        <begin position="153"/>
        <end position="190"/>
    </location>
</feature>
<dbReference type="HOGENOM" id="CLU_094308_2_1_1"/>
<organism evidence="9 10">
    <name type="scientific">Wallemia ichthyophaga (strain EXF-994 / CBS 113033)</name>
    <dbReference type="NCBI Taxonomy" id="1299270"/>
    <lineage>
        <taxon>Eukaryota</taxon>
        <taxon>Fungi</taxon>
        <taxon>Dikarya</taxon>
        <taxon>Basidiomycota</taxon>
        <taxon>Wallemiomycotina</taxon>
        <taxon>Wallemiomycetes</taxon>
        <taxon>Wallemiales</taxon>
        <taxon>Wallemiaceae</taxon>
        <taxon>Wallemia</taxon>
    </lineage>
</organism>
<evidence type="ECO:0000256" key="6">
    <source>
        <dbReference type="ARBA" id="ARBA00023136"/>
    </source>
</evidence>
<evidence type="ECO:0000256" key="5">
    <source>
        <dbReference type="ARBA" id="ARBA00022989"/>
    </source>
</evidence>
<dbReference type="OMA" id="GLKNQFF"/>
<evidence type="ECO:0000256" key="3">
    <source>
        <dbReference type="ARBA" id="ARBA00022692"/>
    </source>
</evidence>
<dbReference type="RefSeq" id="XP_009265973.1">
    <property type="nucleotide sequence ID" value="XM_009267698.1"/>
</dbReference>
<evidence type="ECO:0000256" key="2">
    <source>
        <dbReference type="ARBA" id="ARBA00009950"/>
    </source>
</evidence>
<evidence type="ECO:0000256" key="1">
    <source>
        <dbReference type="ARBA" id="ARBA00004477"/>
    </source>
</evidence>
<dbReference type="AlphaFoldDB" id="R9AXV6"/>
<protein>
    <submittedName>
        <fullName evidence="9">Late endosome and vacuole interface protein 10</fullName>
    </submittedName>
</protein>
<dbReference type="InterPro" id="IPR008506">
    <property type="entry name" value="SND2/TMEM208"/>
</dbReference>
<feature type="transmembrane region" description="Helical" evidence="8">
    <location>
        <begin position="102"/>
        <end position="124"/>
    </location>
</feature>
<dbReference type="PANTHER" id="PTHR13505">
    <property type="entry name" value="TRANSMEMBRANE PROTEIN 208"/>
    <property type="match status" value="1"/>
</dbReference>
<keyword evidence="3 8" id="KW-0812">Transmembrane</keyword>
<name>R9AXV6_WALI9</name>
<keyword evidence="4" id="KW-0256">Endoplasmic reticulum</keyword>
<feature type="transmembrane region" description="Helical" evidence="8">
    <location>
        <begin position="50"/>
        <end position="69"/>
    </location>
</feature>
<evidence type="ECO:0000256" key="7">
    <source>
        <dbReference type="SAM" id="MobiDB-lite"/>
    </source>
</evidence>
<dbReference type="PANTHER" id="PTHR13505:SF7">
    <property type="entry name" value="TRANSMEMBRANE PROTEIN 208"/>
    <property type="match status" value="1"/>
</dbReference>
<dbReference type="eggNOG" id="ENOG502S72U">
    <property type="taxonomic scope" value="Eukaryota"/>
</dbReference>
<evidence type="ECO:0000313" key="9">
    <source>
        <dbReference type="EMBL" id="EOR04941.1"/>
    </source>
</evidence>
<dbReference type="EMBL" id="KE007224">
    <property type="protein sequence ID" value="EOR04941.1"/>
    <property type="molecule type" value="Genomic_DNA"/>
</dbReference>
<evidence type="ECO:0000313" key="10">
    <source>
        <dbReference type="Proteomes" id="UP000014064"/>
    </source>
</evidence>
<dbReference type="GO" id="GO:0005789">
    <property type="term" value="C:endoplasmic reticulum membrane"/>
    <property type="evidence" value="ECO:0007669"/>
    <property type="project" value="UniProtKB-SubCell"/>
</dbReference>
<gene>
    <name evidence="9" type="ORF">J056_000300</name>
</gene>
<dbReference type="GO" id="GO:0005773">
    <property type="term" value="C:vacuole"/>
    <property type="evidence" value="ECO:0007669"/>
    <property type="project" value="GOC"/>
</dbReference>
<proteinExistence type="inferred from homology"/>
<dbReference type="GeneID" id="20373252"/>
<keyword evidence="5 8" id="KW-1133">Transmembrane helix</keyword>
<dbReference type="STRING" id="1299270.R9AXV6"/>